<dbReference type="EMBL" id="CAXDID020000050">
    <property type="protein sequence ID" value="CAL6004972.1"/>
    <property type="molecule type" value="Genomic_DNA"/>
</dbReference>
<sequence length="146" mass="16868">MSSCPCYKSKFQFDESLRVEHLLVNIHNHNSGIIVASKLEEISQKLVLGWVQFRAVPEVVFSYGEFFQQRNTIKEVINKQNKTKYFSRFHSLLITAQIIFKSDQIIYYQIQSGGTATLDGICCILTTDIHSEQLFQTNLTWSLIKT</sequence>
<reference evidence="2 3" key="2">
    <citation type="submission" date="2024-07" db="EMBL/GenBank/DDBJ databases">
        <authorList>
            <person name="Akdeniz Z."/>
        </authorList>
    </citation>
    <scope>NUCLEOTIDE SEQUENCE [LARGE SCALE GENOMIC DNA]</scope>
</reference>
<gene>
    <name evidence="2" type="ORF">HINF_LOCUS19141</name>
    <name evidence="1" type="ORF">HINF_LOCUS45084</name>
</gene>
<comment type="caution">
    <text evidence="1">The sequence shown here is derived from an EMBL/GenBank/DDBJ whole genome shotgun (WGS) entry which is preliminary data.</text>
</comment>
<dbReference type="EMBL" id="CATOUU010000889">
    <property type="protein sequence ID" value="CAI9957439.1"/>
    <property type="molecule type" value="Genomic_DNA"/>
</dbReference>
<keyword evidence="3" id="KW-1185">Reference proteome</keyword>
<reference evidence="1" key="1">
    <citation type="submission" date="2023-06" db="EMBL/GenBank/DDBJ databases">
        <authorList>
            <person name="Kurt Z."/>
        </authorList>
    </citation>
    <scope>NUCLEOTIDE SEQUENCE</scope>
</reference>
<proteinExistence type="predicted"/>
<evidence type="ECO:0000313" key="3">
    <source>
        <dbReference type="Proteomes" id="UP001642409"/>
    </source>
</evidence>
<name>A0AA86QQS0_9EUKA</name>
<evidence type="ECO:0000313" key="2">
    <source>
        <dbReference type="EMBL" id="CAL6004972.1"/>
    </source>
</evidence>
<accession>A0AA86QQS0</accession>
<organism evidence="1">
    <name type="scientific">Hexamita inflata</name>
    <dbReference type="NCBI Taxonomy" id="28002"/>
    <lineage>
        <taxon>Eukaryota</taxon>
        <taxon>Metamonada</taxon>
        <taxon>Diplomonadida</taxon>
        <taxon>Hexamitidae</taxon>
        <taxon>Hexamitinae</taxon>
        <taxon>Hexamita</taxon>
    </lineage>
</organism>
<protein>
    <submittedName>
        <fullName evidence="2">Hypothetical_protein</fullName>
    </submittedName>
</protein>
<dbReference type="Proteomes" id="UP001642409">
    <property type="component" value="Unassembled WGS sequence"/>
</dbReference>
<evidence type="ECO:0000313" key="1">
    <source>
        <dbReference type="EMBL" id="CAI9957439.1"/>
    </source>
</evidence>
<dbReference type="AlphaFoldDB" id="A0AA86QQS0"/>